<dbReference type="Proteomes" id="UP000245431">
    <property type="component" value="Chromosome PVE_r2"/>
</dbReference>
<dbReference type="GO" id="GO:0003723">
    <property type="term" value="F:RNA binding"/>
    <property type="evidence" value="ECO:0007669"/>
    <property type="project" value="InterPro"/>
</dbReference>
<organism evidence="2 3">
    <name type="scientific">Pseudomonas veronii 1YdBTEX2</name>
    <dbReference type="NCBI Taxonomy" id="1295141"/>
    <lineage>
        <taxon>Bacteria</taxon>
        <taxon>Pseudomonadati</taxon>
        <taxon>Pseudomonadota</taxon>
        <taxon>Gammaproteobacteria</taxon>
        <taxon>Pseudomonadales</taxon>
        <taxon>Pseudomonadaceae</taxon>
        <taxon>Pseudomonas</taxon>
    </lineage>
</organism>
<dbReference type="InterPro" id="IPR010920">
    <property type="entry name" value="LSM_dom_sf"/>
</dbReference>
<reference evidence="3" key="1">
    <citation type="submission" date="2016-07" db="EMBL/GenBank/DDBJ databases">
        <authorList>
            <person name="Florea S."/>
            <person name="Webb J.S."/>
            <person name="Jaromczyk J."/>
            <person name="Schardl C.L."/>
        </authorList>
    </citation>
    <scope>NUCLEOTIDE SEQUENCE [LARGE SCALE GENOMIC DNA]</scope>
    <source>
        <strain evidence="3">1YdBTEX2</strain>
    </source>
</reference>
<gene>
    <name evidence="2" type="ORF">PVE_R2G0942</name>
</gene>
<proteinExistence type="predicted"/>
<dbReference type="Pfam" id="PF17209">
    <property type="entry name" value="Hfq"/>
    <property type="match status" value="1"/>
</dbReference>
<feature type="region of interest" description="Disordered" evidence="1">
    <location>
        <begin position="166"/>
        <end position="188"/>
    </location>
</feature>
<feature type="region of interest" description="Disordered" evidence="1">
    <location>
        <begin position="1"/>
        <end position="29"/>
    </location>
</feature>
<dbReference type="SUPFAM" id="SSF50182">
    <property type="entry name" value="Sm-like ribonucleoproteins"/>
    <property type="match status" value="1"/>
</dbReference>
<evidence type="ECO:0000256" key="1">
    <source>
        <dbReference type="SAM" id="MobiDB-lite"/>
    </source>
</evidence>
<sequence>MAKKISDHDGRMTNENSDRAIPQHDRSTNEQDRFLDYCQRNEILIKVYLDSGRALQGKIVDHDRKCILLGATRVEKIPRMIPKSYIALVRAEEILPLFLEYKGRGNHITRKKARKKRKAEMVAIASVGSAPTRKPRPAIGVKACRKPTAPKKVQGAVEVTVKKTMRSKIVAPKEKPSAPSDVEDDDGN</sequence>
<name>A0A1D3K9I5_PSEVE</name>
<evidence type="ECO:0000313" key="2">
    <source>
        <dbReference type="EMBL" id="SBW84967.1"/>
    </source>
</evidence>
<dbReference type="EMBL" id="LT599584">
    <property type="protein sequence ID" value="SBW84967.1"/>
    <property type="molecule type" value="Genomic_DNA"/>
</dbReference>
<accession>A0A1D3K9I5</accession>
<dbReference type="Gene3D" id="2.30.30.100">
    <property type="match status" value="1"/>
</dbReference>
<protein>
    <recommendedName>
        <fullName evidence="4">RNA-binding protein</fullName>
    </recommendedName>
</protein>
<dbReference type="GO" id="GO:0006355">
    <property type="term" value="P:regulation of DNA-templated transcription"/>
    <property type="evidence" value="ECO:0007669"/>
    <property type="project" value="InterPro"/>
</dbReference>
<evidence type="ECO:0008006" key="4">
    <source>
        <dbReference type="Google" id="ProtNLM"/>
    </source>
</evidence>
<evidence type="ECO:0000313" key="3">
    <source>
        <dbReference type="Proteomes" id="UP000245431"/>
    </source>
</evidence>
<dbReference type="AlphaFoldDB" id="A0A1D3K9I5"/>
<dbReference type="InterPro" id="IPR005001">
    <property type="entry name" value="Hfq"/>
</dbReference>